<dbReference type="InterPro" id="IPR038883">
    <property type="entry name" value="AN11006-like"/>
</dbReference>
<comment type="caution">
    <text evidence="1">The sequence shown here is derived from an EMBL/GenBank/DDBJ whole genome shotgun (WGS) entry which is preliminary data.</text>
</comment>
<dbReference type="EMBL" id="JAACFV010000013">
    <property type="protein sequence ID" value="KAF7512247.1"/>
    <property type="molecule type" value="Genomic_DNA"/>
</dbReference>
<dbReference type="PANTHER" id="PTHR42085">
    <property type="entry name" value="F-BOX DOMAIN-CONTAINING PROTEIN"/>
    <property type="match status" value="1"/>
</dbReference>
<gene>
    <name evidence="1" type="ORF">GJ744_001815</name>
</gene>
<organism evidence="1 2">
    <name type="scientific">Endocarpon pusillum</name>
    <dbReference type="NCBI Taxonomy" id="364733"/>
    <lineage>
        <taxon>Eukaryota</taxon>
        <taxon>Fungi</taxon>
        <taxon>Dikarya</taxon>
        <taxon>Ascomycota</taxon>
        <taxon>Pezizomycotina</taxon>
        <taxon>Eurotiomycetes</taxon>
        <taxon>Chaetothyriomycetidae</taxon>
        <taxon>Verrucariales</taxon>
        <taxon>Verrucariaceae</taxon>
        <taxon>Endocarpon</taxon>
    </lineage>
</organism>
<name>A0A8H7E7L3_9EURO</name>
<evidence type="ECO:0000313" key="2">
    <source>
        <dbReference type="Proteomes" id="UP000606974"/>
    </source>
</evidence>
<protein>
    <submittedName>
        <fullName evidence="1">Uncharacterized protein</fullName>
    </submittedName>
</protein>
<sequence length="213" mass="24040">MSNSYDSDNQSTFLSVPSEVRCMIYKEVFAGARIVLPASKVPRRSRRLNGKLIALLQVCRVCHLEATPILYSNAVMKVAGPLAAGTLDRGLRNEHFHRIRTIVASATALDGKQMGRQLREFPALRKITFQLGSQPTLDGNKDGQAIQLVVCAEISKLKVTQMYLWIEWLVRSGISVHVTFEIWHWTTPRTSVHYIDYNINNDVTVISPEDPFE</sequence>
<dbReference type="OrthoDB" id="62952at2759"/>
<proteinExistence type="predicted"/>
<accession>A0A8H7E7L3</accession>
<dbReference type="Proteomes" id="UP000606974">
    <property type="component" value="Unassembled WGS sequence"/>
</dbReference>
<keyword evidence="2" id="KW-1185">Reference proteome</keyword>
<reference evidence="1" key="1">
    <citation type="submission" date="2020-02" db="EMBL/GenBank/DDBJ databases">
        <authorList>
            <person name="Palmer J.M."/>
        </authorList>
    </citation>
    <scope>NUCLEOTIDE SEQUENCE</scope>
    <source>
        <strain evidence="1">EPUS1.4</strain>
        <tissue evidence="1">Thallus</tissue>
    </source>
</reference>
<evidence type="ECO:0000313" key="1">
    <source>
        <dbReference type="EMBL" id="KAF7512247.1"/>
    </source>
</evidence>
<dbReference type="PANTHER" id="PTHR42085:SF2">
    <property type="entry name" value="F-BOX DOMAIN-CONTAINING PROTEIN"/>
    <property type="match status" value="1"/>
</dbReference>
<dbReference type="AlphaFoldDB" id="A0A8H7E7L3"/>